<protein>
    <submittedName>
        <fullName evidence="4">Metallopeptidase family m24 protein-1</fullName>
    </submittedName>
</protein>
<dbReference type="EMBL" id="GBEZ01007955">
    <property type="protein sequence ID" value="JAC77544.1"/>
    <property type="molecule type" value="Transcribed_RNA"/>
</dbReference>
<dbReference type="PANTHER" id="PTHR43226:SF1">
    <property type="entry name" value="XAA-PRO DIPEPTIDASE"/>
    <property type="match status" value="1"/>
</dbReference>
<evidence type="ECO:0000256" key="1">
    <source>
        <dbReference type="ARBA" id="ARBA00022723"/>
    </source>
</evidence>
<dbReference type="Gene3D" id="3.40.350.10">
    <property type="entry name" value="Creatinase/prolidase N-terminal domain"/>
    <property type="match status" value="1"/>
</dbReference>
<name>A0A061S3G4_9CHLO</name>
<dbReference type="GO" id="GO:0070006">
    <property type="term" value="F:metalloaminopeptidase activity"/>
    <property type="evidence" value="ECO:0007669"/>
    <property type="project" value="InterPro"/>
</dbReference>
<evidence type="ECO:0000259" key="3">
    <source>
        <dbReference type="SMART" id="SM01011"/>
    </source>
</evidence>
<keyword evidence="1" id="KW-0479">Metal-binding</keyword>
<dbReference type="Pfam" id="PF05195">
    <property type="entry name" value="AMP_N"/>
    <property type="match status" value="1"/>
</dbReference>
<keyword evidence="2" id="KW-0378">Hydrolase</keyword>
<feature type="non-terminal residue" evidence="4">
    <location>
        <position position="155"/>
    </location>
</feature>
<dbReference type="InterPro" id="IPR007865">
    <property type="entry name" value="Aminopep_P_N"/>
</dbReference>
<evidence type="ECO:0000256" key="2">
    <source>
        <dbReference type="ARBA" id="ARBA00022801"/>
    </source>
</evidence>
<organism evidence="4">
    <name type="scientific">Tetraselmis sp. GSL018</name>
    <dbReference type="NCBI Taxonomy" id="582737"/>
    <lineage>
        <taxon>Eukaryota</taxon>
        <taxon>Viridiplantae</taxon>
        <taxon>Chlorophyta</taxon>
        <taxon>core chlorophytes</taxon>
        <taxon>Chlorodendrophyceae</taxon>
        <taxon>Chlorodendrales</taxon>
        <taxon>Chlorodendraceae</taxon>
        <taxon>Tetraselmis</taxon>
    </lineage>
</organism>
<dbReference type="AlphaFoldDB" id="A0A061S3G4"/>
<dbReference type="SMART" id="SM01011">
    <property type="entry name" value="AMP_N"/>
    <property type="match status" value="1"/>
</dbReference>
<reference evidence="4" key="1">
    <citation type="submission" date="2014-05" db="EMBL/GenBank/DDBJ databases">
        <title>The transcriptome of the halophilic microalga Tetraselmis sp. GSL018 isolated from the Great Salt Lake, Utah.</title>
        <authorList>
            <person name="Jinkerson R.E."/>
            <person name="D'Adamo S."/>
            <person name="Posewitz M.C."/>
        </authorList>
    </citation>
    <scope>NUCLEOTIDE SEQUENCE</scope>
    <source>
        <strain evidence="4">GSL018</strain>
    </source>
</reference>
<dbReference type="InterPro" id="IPR052433">
    <property type="entry name" value="X-Pro_dipept-like"/>
</dbReference>
<dbReference type="InterPro" id="IPR029149">
    <property type="entry name" value="Creatin/AminoP/Spt16_N"/>
</dbReference>
<evidence type="ECO:0000313" key="4">
    <source>
        <dbReference type="EMBL" id="JAC77544.1"/>
    </source>
</evidence>
<feature type="domain" description="Aminopeptidase P N-terminal" evidence="3">
    <location>
        <begin position="50"/>
        <end position="153"/>
    </location>
</feature>
<proteinExistence type="predicted"/>
<accession>A0A061S3G4</accession>
<dbReference type="SUPFAM" id="SSF53092">
    <property type="entry name" value="Creatinase/prolidase N-terminal domain"/>
    <property type="match status" value="1"/>
</dbReference>
<sequence length="155" mass="17078">MAISVFGPQYLTPKSVSGYSHCRRTRRKQVLPLAAVHFSDQRAISEGPLPVSQHHKELRQKVVEGLPAGGVLYIEGGELVPRNGLDVFYDFRANSDFFYLTGCNEPGFAATIDTTTGKFTLLSARVPEEMLHWVGALPSLEELAELHGADDCQYA</sequence>
<dbReference type="GO" id="GO:0006508">
    <property type="term" value="P:proteolysis"/>
    <property type="evidence" value="ECO:0007669"/>
    <property type="project" value="TreeGrafter"/>
</dbReference>
<gene>
    <name evidence="4" type="ORF">TSPGSL018_17409</name>
</gene>
<dbReference type="PANTHER" id="PTHR43226">
    <property type="entry name" value="XAA-PRO AMINOPEPTIDASE 3"/>
    <property type="match status" value="1"/>
</dbReference>
<dbReference type="GO" id="GO:0030145">
    <property type="term" value="F:manganese ion binding"/>
    <property type="evidence" value="ECO:0007669"/>
    <property type="project" value="InterPro"/>
</dbReference>